<reference evidence="2 3" key="1">
    <citation type="journal article" date="2013" name="Genome Biol.">
        <title>Genomic analysis reveals key aspects of prokaryotic symbiosis in the phototrophic consortium "Chlorochromatium aggregatum".</title>
        <authorList>
            <person name="Liu Z."/>
            <person name="Muller J."/>
            <person name="Li T."/>
            <person name="Alvey R.M."/>
            <person name="Vogl K."/>
            <person name="Frigaard N.U."/>
            <person name="Rockwell N.C."/>
            <person name="Boyd E.S."/>
            <person name="Tomsho L.P."/>
            <person name="Schuster S.C."/>
            <person name="Henke P."/>
            <person name="Rohde M."/>
            <person name="Overmann J."/>
            <person name="Bryant D.A."/>
        </authorList>
    </citation>
    <scope>NUCLEOTIDE SEQUENCE [LARGE SCALE GENOMIC DNA]</scope>
    <source>
        <strain evidence="2">CR</strain>
    </source>
</reference>
<keyword evidence="1" id="KW-0472">Membrane</keyword>
<dbReference type="EMBL" id="CP004885">
    <property type="protein sequence ID" value="AGX87674.1"/>
    <property type="molecule type" value="Genomic_DNA"/>
</dbReference>
<dbReference type="Proteomes" id="UP000017184">
    <property type="component" value="Chromosome"/>
</dbReference>
<evidence type="ECO:0000313" key="3">
    <source>
        <dbReference type="Proteomes" id="UP000017184"/>
    </source>
</evidence>
<organism evidence="2 3">
    <name type="scientific">Candidatus Symbiobacter mobilis CR</name>
    <dbReference type="NCBI Taxonomy" id="946483"/>
    <lineage>
        <taxon>Bacteria</taxon>
        <taxon>Pseudomonadati</taxon>
        <taxon>Pseudomonadota</taxon>
        <taxon>Betaproteobacteria</taxon>
        <taxon>Burkholderiales</taxon>
        <taxon>Comamonadaceae</taxon>
    </lineage>
</organism>
<dbReference type="KEGG" id="cbx:Cenrod_1589"/>
<dbReference type="AlphaFoldDB" id="U5NBW5"/>
<protein>
    <submittedName>
        <fullName evidence="2">Uncharacterized protein</fullName>
    </submittedName>
</protein>
<gene>
    <name evidence="2" type="ORF">Cenrod_1589</name>
</gene>
<dbReference type="STRING" id="946483.Cenrod_1589"/>
<keyword evidence="1" id="KW-1133">Transmembrane helix</keyword>
<name>U5NBW5_9BURK</name>
<evidence type="ECO:0000256" key="1">
    <source>
        <dbReference type="SAM" id="Phobius"/>
    </source>
</evidence>
<evidence type="ECO:0000313" key="2">
    <source>
        <dbReference type="EMBL" id="AGX87674.1"/>
    </source>
</evidence>
<accession>U5NBW5</accession>
<proteinExistence type="predicted"/>
<sequence>MIFGIAEVPVQGILGVEIERAHPLATQRGSQGHGQIRRGGRLADATLHGDDPDDAHLPCQSRSGFSKLPWPAIGRGDGGDGNGHDIPDAGRLCKVIKVIDGLMAIVLSVFIAVSMAVFMAVCAACRGRTTFWQWPSRKGHSGFQVGERGF</sequence>
<keyword evidence="3" id="KW-1185">Reference proteome</keyword>
<dbReference type="HOGENOM" id="CLU_1737218_0_0_4"/>
<keyword evidence="1" id="KW-0812">Transmembrane</keyword>
<feature type="transmembrane region" description="Helical" evidence="1">
    <location>
        <begin position="101"/>
        <end position="125"/>
    </location>
</feature>